<dbReference type="PROSITE" id="PS50112">
    <property type="entry name" value="PAS"/>
    <property type="match status" value="1"/>
</dbReference>
<evidence type="ECO:0000259" key="8">
    <source>
        <dbReference type="PROSITE" id="PS50113"/>
    </source>
</evidence>
<dbReference type="Pfam" id="PF02518">
    <property type="entry name" value="HATPase_c"/>
    <property type="match status" value="1"/>
</dbReference>
<dbReference type="PROSITE" id="PS50109">
    <property type="entry name" value="HIS_KIN"/>
    <property type="match status" value="1"/>
</dbReference>
<evidence type="ECO:0000313" key="10">
    <source>
        <dbReference type="Proteomes" id="UP000824969"/>
    </source>
</evidence>
<keyword evidence="4" id="KW-0808">Transferase</keyword>
<evidence type="ECO:0000256" key="3">
    <source>
        <dbReference type="ARBA" id="ARBA00022553"/>
    </source>
</evidence>
<dbReference type="SMART" id="SM00086">
    <property type="entry name" value="PAC"/>
    <property type="match status" value="2"/>
</dbReference>
<dbReference type="EC" id="2.7.13.3" evidence="2"/>
<dbReference type="Pfam" id="PF08448">
    <property type="entry name" value="PAS_4"/>
    <property type="match status" value="1"/>
</dbReference>
<dbReference type="InterPro" id="IPR000014">
    <property type="entry name" value="PAS"/>
</dbReference>
<feature type="domain" description="PAC" evidence="8">
    <location>
        <begin position="263"/>
        <end position="315"/>
    </location>
</feature>
<keyword evidence="3" id="KW-0597">Phosphoprotein</keyword>
<evidence type="ECO:0000256" key="1">
    <source>
        <dbReference type="ARBA" id="ARBA00000085"/>
    </source>
</evidence>
<dbReference type="InterPro" id="IPR000700">
    <property type="entry name" value="PAS-assoc_C"/>
</dbReference>
<dbReference type="InterPro" id="IPR013656">
    <property type="entry name" value="PAS_4"/>
</dbReference>
<dbReference type="EMBL" id="AP019781">
    <property type="protein sequence ID" value="BBL69111.1"/>
    <property type="molecule type" value="Genomic_DNA"/>
</dbReference>
<sequence>MQPLTPALEDLLEHLEDLDRRLGSLRAGEGAAPAGDLLLLKPDLAEIYDQVDALIADIRSIDAAYRRYHDRFLNLPAVCLCTGVDGVVLEANRAAGALLGIAPARLQGLPLDAHLHPESIPAFRLAVAALGRGEELPAQEFLLVRADGSTVPAAAAVSASYGPGGRVTEFQWVFRDISREKQFEEALRESEERSRTVVESQTELICRRLPDGTITFANDAYCGYVGIPCGDLIGRRYALTIPADDQARIQESLASLTPDHPVSTVEHRVIMPDGSVRWQQWTDTAFFDERGSVVEYQSVGRDITDARMAGEALLLANRKLNLLSDVTRHDILNRLTVLTGYLALFREQVSDPELLEYCRKEEEAIRDIQRYMAFTAEYRDVGVTAPAWRDIRRIVSEAAAALDPGKIAVEVRTGDLEVYADPLIVRVFANLIDNSLRHGGRVTRICIYPEESDRGISLVYEDDGIGIPYEVKENLFKRGFGRQTGFGLFLSREILAITDLSIRETGEPGKGARFEIGVPPGFYRFTGRGQAR</sequence>
<dbReference type="PROSITE" id="PS50113">
    <property type="entry name" value="PAC"/>
    <property type="match status" value="2"/>
</dbReference>
<dbReference type="SMART" id="SM00387">
    <property type="entry name" value="HATPase_c"/>
    <property type="match status" value="1"/>
</dbReference>
<dbReference type="InterPro" id="IPR052162">
    <property type="entry name" value="Sensor_kinase/Photoreceptor"/>
</dbReference>
<comment type="catalytic activity">
    <reaction evidence="1">
        <text>ATP + protein L-histidine = ADP + protein N-phospho-L-histidine.</text>
        <dbReference type="EC" id="2.7.13.3"/>
    </reaction>
</comment>
<dbReference type="PANTHER" id="PTHR43304:SF1">
    <property type="entry name" value="PAC DOMAIN-CONTAINING PROTEIN"/>
    <property type="match status" value="1"/>
</dbReference>
<dbReference type="NCBIfam" id="TIGR00229">
    <property type="entry name" value="sensory_box"/>
    <property type="match status" value="2"/>
</dbReference>
<reference evidence="9 10" key="1">
    <citation type="submission" date="2019-06" db="EMBL/GenBank/DDBJ databases">
        <title>Complete genome sequence of Methanoculleus chikugoensis strain MG62.</title>
        <authorList>
            <person name="Asakawa S."/>
            <person name="Dianou D."/>
        </authorList>
    </citation>
    <scope>NUCLEOTIDE SEQUENCE [LARGE SCALE GENOMIC DNA]</scope>
    <source>
        <strain evidence="9 10">MG62</strain>
    </source>
</reference>
<protein>
    <recommendedName>
        <fullName evidence="2">histidine kinase</fullName>
        <ecNumber evidence="2">2.7.13.3</ecNumber>
    </recommendedName>
</protein>
<evidence type="ECO:0000256" key="4">
    <source>
        <dbReference type="ARBA" id="ARBA00022679"/>
    </source>
</evidence>
<dbReference type="PANTHER" id="PTHR43304">
    <property type="entry name" value="PHYTOCHROME-LIKE PROTEIN CPH1"/>
    <property type="match status" value="1"/>
</dbReference>
<evidence type="ECO:0000313" key="9">
    <source>
        <dbReference type="EMBL" id="BBL69111.1"/>
    </source>
</evidence>
<dbReference type="InterPro" id="IPR003594">
    <property type="entry name" value="HATPase_dom"/>
</dbReference>
<evidence type="ECO:0000256" key="2">
    <source>
        <dbReference type="ARBA" id="ARBA00012438"/>
    </source>
</evidence>
<evidence type="ECO:0000259" key="7">
    <source>
        <dbReference type="PROSITE" id="PS50112"/>
    </source>
</evidence>
<dbReference type="RefSeq" id="WP_221057109.1">
    <property type="nucleotide sequence ID" value="NZ_AP019781.1"/>
</dbReference>
<dbReference type="InterPro" id="IPR013767">
    <property type="entry name" value="PAS_fold"/>
</dbReference>
<keyword evidence="10" id="KW-1185">Reference proteome</keyword>
<dbReference type="Pfam" id="PF00989">
    <property type="entry name" value="PAS"/>
    <property type="match status" value="1"/>
</dbReference>
<dbReference type="SMART" id="SM00091">
    <property type="entry name" value="PAS"/>
    <property type="match status" value="2"/>
</dbReference>
<proteinExistence type="predicted"/>
<feature type="domain" description="PAC" evidence="8">
    <location>
        <begin position="137"/>
        <end position="189"/>
    </location>
</feature>
<accession>A0ABN5XPW5</accession>
<gene>
    <name evidence="9" type="ORF">MchiMG62_22920</name>
</gene>
<dbReference type="GeneID" id="66131835"/>
<evidence type="ECO:0000259" key="6">
    <source>
        <dbReference type="PROSITE" id="PS50109"/>
    </source>
</evidence>
<keyword evidence="5" id="KW-0418">Kinase</keyword>
<feature type="domain" description="Histidine kinase" evidence="6">
    <location>
        <begin position="424"/>
        <end position="522"/>
    </location>
</feature>
<dbReference type="InterPro" id="IPR005467">
    <property type="entry name" value="His_kinase_dom"/>
</dbReference>
<dbReference type="Proteomes" id="UP000824969">
    <property type="component" value="Chromosome"/>
</dbReference>
<name>A0ABN5XPW5_9EURY</name>
<organism evidence="9 10">
    <name type="scientific">Methanoculleus chikugoensis</name>
    <dbReference type="NCBI Taxonomy" id="118126"/>
    <lineage>
        <taxon>Archaea</taxon>
        <taxon>Methanobacteriati</taxon>
        <taxon>Methanobacteriota</taxon>
        <taxon>Stenosarchaea group</taxon>
        <taxon>Methanomicrobia</taxon>
        <taxon>Methanomicrobiales</taxon>
        <taxon>Methanomicrobiaceae</taxon>
        <taxon>Methanoculleus</taxon>
    </lineage>
</organism>
<dbReference type="CDD" id="cd00075">
    <property type="entry name" value="HATPase"/>
    <property type="match status" value="1"/>
</dbReference>
<dbReference type="CDD" id="cd00130">
    <property type="entry name" value="PAS"/>
    <property type="match status" value="2"/>
</dbReference>
<evidence type="ECO:0000256" key="5">
    <source>
        <dbReference type="ARBA" id="ARBA00022777"/>
    </source>
</evidence>
<dbReference type="InterPro" id="IPR001610">
    <property type="entry name" value="PAC"/>
</dbReference>
<feature type="domain" description="PAS" evidence="7">
    <location>
        <begin position="190"/>
        <end position="260"/>
    </location>
</feature>